<protein>
    <submittedName>
        <fullName evidence="4">ATP-dependent helicase</fullName>
    </submittedName>
</protein>
<keyword evidence="4" id="KW-0347">Helicase</keyword>
<feature type="domain" description="Helicase C-terminal" evidence="3">
    <location>
        <begin position="457"/>
        <end position="618"/>
    </location>
</feature>
<dbReference type="InterPro" id="IPR014001">
    <property type="entry name" value="Helicase_ATP-bd"/>
</dbReference>
<evidence type="ECO:0000313" key="5">
    <source>
        <dbReference type="Proteomes" id="UP000250218"/>
    </source>
</evidence>
<dbReference type="SUPFAM" id="SSF52540">
    <property type="entry name" value="P-loop containing nucleoside triphosphate hydrolases"/>
    <property type="match status" value="2"/>
</dbReference>
<keyword evidence="4" id="KW-0067">ATP-binding</keyword>
<dbReference type="InterPro" id="IPR001650">
    <property type="entry name" value="Helicase_C-like"/>
</dbReference>
<dbReference type="InterPro" id="IPR038718">
    <property type="entry name" value="SNF2-like_sf"/>
</dbReference>
<dbReference type="PANTHER" id="PTHR45629:SF7">
    <property type="entry name" value="DNA EXCISION REPAIR PROTEIN ERCC-6-RELATED"/>
    <property type="match status" value="1"/>
</dbReference>
<dbReference type="RefSeq" id="WP_052169632.1">
    <property type="nucleotide sequence ID" value="NZ_CP030140.1"/>
</dbReference>
<dbReference type="GO" id="GO:0005524">
    <property type="term" value="F:ATP binding"/>
    <property type="evidence" value="ECO:0007669"/>
    <property type="project" value="InterPro"/>
</dbReference>
<dbReference type="PROSITE" id="PS51194">
    <property type="entry name" value="HELICASE_CTER"/>
    <property type="match status" value="1"/>
</dbReference>
<dbReference type="CDD" id="cd18793">
    <property type="entry name" value="SF2_C_SNF"/>
    <property type="match status" value="1"/>
</dbReference>
<organism evidence="4 5">
    <name type="scientific">[Mycoplasma] anseris</name>
    <dbReference type="NCBI Taxonomy" id="92400"/>
    <lineage>
        <taxon>Bacteria</taxon>
        <taxon>Bacillati</taxon>
        <taxon>Mycoplasmatota</taxon>
        <taxon>Mycoplasmoidales</taxon>
        <taxon>Metamycoplasmataceae</taxon>
        <taxon>Metamycoplasma</taxon>
    </lineage>
</organism>
<dbReference type="PROSITE" id="PS51192">
    <property type="entry name" value="HELICASE_ATP_BIND_1"/>
    <property type="match status" value="1"/>
</dbReference>
<dbReference type="PANTHER" id="PTHR45629">
    <property type="entry name" value="SNF2/RAD54 FAMILY MEMBER"/>
    <property type="match status" value="1"/>
</dbReference>
<evidence type="ECO:0000259" key="2">
    <source>
        <dbReference type="PROSITE" id="PS51192"/>
    </source>
</evidence>
<gene>
    <name evidence="4" type="ORF">DP065_02685</name>
</gene>
<dbReference type="InterPro" id="IPR000330">
    <property type="entry name" value="SNF2_N"/>
</dbReference>
<keyword evidence="1" id="KW-0378">Hydrolase</keyword>
<evidence type="ECO:0000313" key="4">
    <source>
        <dbReference type="EMBL" id="AWX69636.1"/>
    </source>
</evidence>
<evidence type="ECO:0000256" key="1">
    <source>
        <dbReference type="ARBA" id="ARBA00022801"/>
    </source>
</evidence>
<dbReference type="SMART" id="SM00487">
    <property type="entry name" value="DEXDc"/>
    <property type="match status" value="1"/>
</dbReference>
<proteinExistence type="predicted"/>
<dbReference type="GO" id="GO:0016787">
    <property type="term" value="F:hydrolase activity"/>
    <property type="evidence" value="ECO:0007669"/>
    <property type="project" value="UniProtKB-KW"/>
</dbReference>
<feature type="domain" description="Helicase ATP-binding" evidence="2">
    <location>
        <begin position="148"/>
        <end position="313"/>
    </location>
</feature>
<reference evidence="5" key="1">
    <citation type="submission" date="2018-06" db="EMBL/GenBank/DDBJ databases">
        <title>Complete genome sequences of Mycoplasma anatis, M. anseris and M. cloacale type strains.</title>
        <authorList>
            <person name="Grozner D."/>
            <person name="Forro B."/>
            <person name="Sulyok K.M."/>
            <person name="Marton S."/>
            <person name="Kreizinger Z."/>
            <person name="Banyai K."/>
            <person name="Gyuranecz M."/>
        </authorList>
    </citation>
    <scope>NUCLEOTIDE SEQUENCE [LARGE SCALE GENOMIC DNA]</scope>
    <source>
        <strain evidence="5">ATCC 49234</strain>
    </source>
</reference>
<evidence type="ECO:0000259" key="3">
    <source>
        <dbReference type="PROSITE" id="PS51194"/>
    </source>
</evidence>
<dbReference type="InterPro" id="IPR049730">
    <property type="entry name" value="SNF2/RAD54-like_C"/>
</dbReference>
<dbReference type="Pfam" id="PF00176">
    <property type="entry name" value="SNF2-rel_dom"/>
    <property type="match status" value="1"/>
</dbReference>
<dbReference type="Gene3D" id="3.40.50.10810">
    <property type="entry name" value="Tandem AAA-ATPase domain"/>
    <property type="match status" value="1"/>
</dbReference>
<dbReference type="Gene3D" id="3.40.50.300">
    <property type="entry name" value="P-loop containing nucleotide triphosphate hydrolases"/>
    <property type="match status" value="1"/>
</dbReference>
<sequence length="636" mass="74259">MEEIHIDIENNCTLVIDWGNSKNDVVKSLEYKISGIDNYVDNEKSKISQNLTFFKKNLSIRVIKNILNSINDIINCFDPKIILHVSEELKSKINKINNLIEDKINLGTSIKSKEFINDKKFNSFFIEFKNIVNKYTIRNLTETQYHHAFFAMLMKNSANFSVPGAGKTASILATYAYLYHKNLVDKILVICPKNAFNSWINEWKFTFGNKLSLNFHIFNNKKTIMQAYIANLVIVNYEKVKSNINSLHNIINEKTLVVFDEVHKIKNPKGIYATACIKLIENTKVWGTIQLSGTPIPNSYEDIYNSSKLIYGDERNHFFNYEPIFLRNITRTGNVSQINYINAQLFPFYVRASKKELNVPEPLIDKWYEAKSSSDEEKLVSLLKQYYKNNFLLFIIRLMQLESYPKMLVDNINEDDLYSIIEDCDQINDLNLQEETQGFSEIIKMVNQISNSSKCERLLNLVIDLISQKKQVIIWCIFTKTIDHINDILLHRGIISCKIYGSTKEIERKKIINSFNDKKIDVIITNPHTLAESVSFHKVCHDAIYYDLGYNLVHFLQSKNRINRLGLTKEDYTQYHFISQTYSNILLNDNLMHRIYDKLTEKERIMLDAIENNKLEFNSSLSKEEIIKLFKDINLD</sequence>
<dbReference type="Pfam" id="PF00271">
    <property type="entry name" value="Helicase_C"/>
    <property type="match status" value="1"/>
</dbReference>
<keyword evidence="5" id="KW-1185">Reference proteome</keyword>
<dbReference type="KEGG" id="mane:DP065_02685"/>
<dbReference type="AlphaFoldDB" id="A0A2Z4NDQ5"/>
<dbReference type="EMBL" id="CP030140">
    <property type="protein sequence ID" value="AWX69636.1"/>
    <property type="molecule type" value="Genomic_DNA"/>
</dbReference>
<dbReference type="SMART" id="SM00490">
    <property type="entry name" value="HELICc"/>
    <property type="match status" value="1"/>
</dbReference>
<dbReference type="InterPro" id="IPR050496">
    <property type="entry name" value="SNF2_RAD54_helicase_repair"/>
</dbReference>
<dbReference type="InterPro" id="IPR027417">
    <property type="entry name" value="P-loop_NTPase"/>
</dbReference>
<dbReference type="GO" id="GO:0004386">
    <property type="term" value="F:helicase activity"/>
    <property type="evidence" value="ECO:0007669"/>
    <property type="project" value="UniProtKB-KW"/>
</dbReference>
<accession>A0A2Z4NDQ5</accession>
<keyword evidence="4" id="KW-0547">Nucleotide-binding</keyword>
<dbReference type="Proteomes" id="UP000250218">
    <property type="component" value="Chromosome"/>
</dbReference>
<name>A0A2Z4NDQ5_9BACT</name>